<proteinExistence type="inferred from homology"/>
<organism evidence="5 6">
    <name type="scientific">Rhododendron williamsianum</name>
    <dbReference type="NCBI Taxonomy" id="262921"/>
    <lineage>
        <taxon>Eukaryota</taxon>
        <taxon>Viridiplantae</taxon>
        <taxon>Streptophyta</taxon>
        <taxon>Embryophyta</taxon>
        <taxon>Tracheophyta</taxon>
        <taxon>Spermatophyta</taxon>
        <taxon>Magnoliopsida</taxon>
        <taxon>eudicotyledons</taxon>
        <taxon>Gunneridae</taxon>
        <taxon>Pentapetalae</taxon>
        <taxon>asterids</taxon>
        <taxon>Ericales</taxon>
        <taxon>Ericaceae</taxon>
        <taxon>Ericoideae</taxon>
        <taxon>Rhodoreae</taxon>
        <taxon>Rhododendron</taxon>
    </lineage>
</organism>
<dbReference type="PANTHER" id="PTHR47926">
    <property type="entry name" value="PENTATRICOPEPTIDE REPEAT-CONTAINING PROTEIN"/>
    <property type="match status" value="1"/>
</dbReference>
<dbReference type="Pfam" id="PF13041">
    <property type="entry name" value="PPR_2"/>
    <property type="match status" value="1"/>
</dbReference>
<dbReference type="GO" id="GO:0003723">
    <property type="term" value="F:RNA binding"/>
    <property type="evidence" value="ECO:0007669"/>
    <property type="project" value="InterPro"/>
</dbReference>
<dbReference type="InterPro" id="IPR002885">
    <property type="entry name" value="PPR_rpt"/>
</dbReference>
<dbReference type="Proteomes" id="UP000428333">
    <property type="component" value="Linkage Group LG13"/>
</dbReference>
<dbReference type="InterPro" id="IPR011990">
    <property type="entry name" value="TPR-like_helical_dom_sf"/>
</dbReference>
<feature type="repeat" description="PPR" evidence="3">
    <location>
        <begin position="238"/>
        <end position="272"/>
    </location>
</feature>
<dbReference type="OrthoDB" id="1028258at2759"/>
<comment type="similarity">
    <text evidence="1">Belongs to the PPR family. PCMP-H subfamily.</text>
</comment>
<feature type="repeat" description="PPR" evidence="3">
    <location>
        <begin position="176"/>
        <end position="210"/>
    </location>
</feature>
<dbReference type="Pfam" id="PF14432">
    <property type="entry name" value="DYW_deaminase"/>
    <property type="match status" value="1"/>
</dbReference>
<dbReference type="NCBIfam" id="TIGR00756">
    <property type="entry name" value="PPR"/>
    <property type="match status" value="5"/>
</dbReference>
<evidence type="ECO:0000313" key="5">
    <source>
        <dbReference type="EMBL" id="KAE9446682.1"/>
    </source>
</evidence>
<evidence type="ECO:0000259" key="4">
    <source>
        <dbReference type="Pfam" id="PF14432"/>
    </source>
</evidence>
<dbReference type="InterPro" id="IPR032867">
    <property type="entry name" value="DYW_dom"/>
</dbReference>
<accession>A0A6A4KNH9</accession>
<dbReference type="GO" id="GO:0009451">
    <property type="term" value="P:RNA modification"/>
    <property type="evidence" value="ECO:0007669"/>
    <property type="project" value="InterPro"/>
</dbReference>
<dbReference type="GO" id="GO:0008270">
    <property type="term" value="F:zinc ion binding"/>
    <property type="evidence" value="ECO:0007669"/>
    <property type="project" value="InterPro"/>
</dbReference>
<protein>
    <recommendedName>
        <fullName evidence="4">DYW domain-containing protein</fullName>
    </recommendedName>
</protein>
<feature type="repeat" description="PPR" evidence="3">
    <location>
        <begin position="401"/>
        <end position="435"/>
    </location>
</feature>
<comment type="caution">
    <text evidence="5">The sequence shown here is derived from an EMBL/GenBank/DDBJ whole genome shotgun (WGS) entry which is preliminary data.</text>
</comment>
<dbReference type="PANTHER" id="PTHR47926:SF373">
    <property type="entry name" value="TETRATRICOPEPTIDE-LIKE HELICAL DOMAIN SUPERFAMILY, DYW DOMAIN-CONTAINING PROTEIN"/>
    <property type="match status" value="1"/>
</dbReference>
<evidence type="ECO:0000256" key="3">
    <source>
        <dbReference type="PROSITE-ProRule" id="PRU00708"/>
    </source>
</evidence>
<dbReference type="EMBL" id="QEFC01003734">
    <property type="protein sequence ID" value="KAE9446682.1"/>
    <property type="molecule type" value="Genomic_DNA"/>
</dbReference>
<keyword evidence="2" id="KW-0677">Repeat</keyword>
<feature type="non-terminal residue" evidence="5">
    <location>
        <position position="1"/>
    </location>
</feature>
<evidence type="ECO:0000313" key="6">
    <source>
        <dbReference type="Proteomes" id="UP000428333"/>
    </source>
</evidence>
<dbReference type="Pfam" id="PF01535">
    <property type="entry name" value="PPR"/>
    <property type="match status" value="7"/>
</dbReference>
<feature type="domain" description="DYW" evidence="4">
    <location>
        <begin position="528"/>
        <end position="612"/>
    </location>
</feature>
<evidence type="ECO:0000256" key="1">
    <source>
        <dbReference type="ARBA" id="ARBA00006643"/>
    </source>
</evidence>
<dbReference type="Gene3D" id="1.25.40.10">
    <property type="entry name" value="Tetratricopeptide repeat domain"/>
    <property type="match status" value="3"/>
</dbReference>
<sequence length="612" mass="68769">MTTHAGSCLSTILTTLHYCAPAGQSVNASFLSPYMESLGSTFRNGANFAVVGSSTLPKFLPFALNVQVMQFLRFKARSLQLSAAGFSSPLMACCGYGGPPYNYNIKFPLIRCRTYCSSVPTSANSQIAWFSRLGQIENARKVFDQMSQKNIVSWNSIIAGMVKEARKVFDTMPERNVVSWTAMVRGYVEEGCISVAESLFWQMPERNVVSGRREDESDGWNQRVDIARKLFEVMPEKNEVTWTAMLMGYTQCGRIVEAAELFDAMPIKSVIACNAMILGFGHNGELFNARKVFEQMREKDDGTWSAMIKVYERKGCELEALDLFALMQRQGIRANFPSLISILSVCASLASLDHGRQVHAQMLRSQFDSDVYVSSALITMYIKCGDLVKAKWVFDRFSPKDIVMWNSIITGYAQHGLGEEALQVFYKMCSLGIATDDITFVGVLSACSYTGKVKEGLEIFESMKTKYLVDPSMEHYACMVDLLAEERHEIRKVSKSPGCSWIEVEKKVHMFTGGEIMPHPENPMILRMLEKLDEEEKVRSLGHHSEKLAVAYGLLKVPAPMPIRVMKNLRVCGDCHSAIKLIAKITGREIILRDANRFHHFKDGVCSCKDYW</sequence>
<reference evidence="5 6" key="1">
    <citation type="journal article" date="2019" name="Genome Biol. Evol.">
        <title>The Rhododendron genome and chromosomal organization provide insight into shared whole-genome duplications across the heath family (Ericaceae).</title>
        <authorList>
            <person name="Soza V.L."/>
            <person name="Lindsley D."/>
            <person name="Waalkes A."/>
            <person name="Ramage E."/>
            <person name="Patwardhan R.P."/>
            <person name="Burton J.N."/>
            <person name="Adey A."/>
            <person name="Kumar A."/>
            <person name="Qiu R."/>
            <person name="Shendure J."/>
            <person name="Hall B."/>
        </authorList>
    </citation>
    <scope>NUCLEOTIDE SEQUENCE [LARGE SCALE GENOMIC DNA]</scope>
    <source>
        <strain evidence="5">RSF 1966-606</strain>
    </source>
</reference>
<gene>
    <name evidence="5" type="ORF">C3L33_21415</name>
</gene>
<evidence type="ECO:0000256" key="2">
    <source>
        <dbReference type="ARBA" id="ARBA00022737"/>
    </source>
</evidence>
<keyword evidence="6" id="KW-1185">Reference proteome</keyword>
<dbReference type="PROSITE" id="PS51375">
    <property type="entry name" value="PPR"/>
    <property type="match status" value="4"/>
</dbReference>
<dbReference type="FunFam" id="1.25.40.10:FF:001506">
    <property type="entry name" value="Os03g0317100 protein"/>
    <property type="match status" value="1"/>
</dbReference>
<dbReference type="InterPro" id="IPR046960">
    <property type="entry name" value="PPR_At4g14850-like_plant"/>
</dbReference>
<dbReference type="AlphaFoldDB" id="A0A6A4KNH9"/>
<feature type="repeat" description="PPR" evidence="3">
    <location>
        <begin position="300"/>
        <end position="334"/>
    </location>
</feature>
<name>A0A6A4KNH9_9ERIC</name>